<evidence type="ECO:0000256" key="6">
    <source>
        <dbReference type="SAM" id="MobiDB-lite"/>
    </source>
</evidence>
<protein>
    <submittedName>
        <fullName evidence="8">Zinc finger CCHC domain-containing protein 9</fullName>
    </submittedName>
</protein>
<dbReference type="Pfam" id="PF00098">
    <property type="entry name" value="zf-CCHC"/>
    <property type="match status" value="2"/>
</dbReference>
<dbReference type="PROSITE" id="PS50158">
    <property type="entry name" value="ZF_CCHC"/>
    <property type="match status" value="1"/>
</dbReference>
<reference evidence="8" key="1">
    <citation type="submission" date="2023-01" db="EMBL/GenBank/DDBJ databases">
        <title>Genome assembly of the deep-sea coral Lophelia pertusa.</title>
        <authorList>
            <person name="Herrera S."/>
            <person name="Cordes E."/>
        </authorList>
    </citation>
    <scope>NUCLEOTIDE SEQUENCE</scope>
    <source>
        <strain evidence="8">USNM1676648</strain>
        <tissue evidence="8">Polyp</tissue>
    </source>
</reference>
<gene>
    <name evidence="8" type="primary">ZCCHC9_1</name>
    <name evidence="8" type="ORF">OS493_016311</name>
</gene>
<dbReference type="SMART" id="SM00343">
    <property type="entry name" value="ZnF_C2HC"/>
    <property type="match status" value="2"/>
</dbReference>
<dbReference type="PANTHER" id="PTHR46242">
    <property type="entry name" value="ZINC FINGER CCHC DOMAIN-CONTAINING PROTEIN 9 ZCCHC9"/>
    <property type="match status" value="1"/>
</dbReference>
<sequence length="107" mass="11703">MLLPLETAFPFAKCFICGESGHIARACPDNPKGLYPNGGGCKMCGSVEHYRRDCPDLMQQNKVSVTTAHAQYVKNKKGHYSADAELEDHGGTSHRAPKKKGPQVVKF</sequence>
<dbReference type="GO" id="GO:0005730">
    <property type="term" value="C:nucleolus"/>
    <property type="evidence" value="ECO:0007669"/>
    <property type="project" value="TreeGrafter"/>
</dbReference>
<accession>A0A9X0D2W8</accession>
<dbReference type="AlphaFoldDB" id="A0A9X0D2W8"/>
<dbReference type="GO" id="GO:0008270">
    <property type="term" value="F:zinc ion binding"/>
    <property type="evidence" value="ECO:0007669"/>
    <property type="project" value="UniProtKB-KW"/>
</dbReference>
<keyword evidence="4" id="KW-0862">Zinc</keyword>
<keyword evidence="9" id="KW-1185">Reference proteome</keyword>
<evidence type="ECO:0000256" key="5">
    <source>
        <dbReference type="PROSITE-ProRule" id="PRU00047"/>
    </source>
</evidence>
<dbReference type="OrthoDB" id="3863715at2759"/>
<organism evidence="8 9">
    <name type="scientific">Desmophyllum pertusum</name>
    <dbReference type="NCBI Taxonomy" id="174260"/>
    <lineage>
        <taxon>Eukaryota</taxon>
        <taxon>Metazoa</taxon>
        <taxon>Cnidaria</taxon>
        <taxon>Anthozoa</taxon>
        <taxon>Hexacorallia</taxon>
        <taxon>Scleractinia</taxon>
        <taxon>Caryophylliina</taxon>
        <taxon>Caryophylliidae</taxon>
        <taxon>Desmophyllum</taxon>
    </lineage>
</organism>
<evidence type="ECO:0000313" key="8">
    <source>
        <dbReference type="EMBL" id="KAJ7385242.1"/>
    </source>
</evidence>
<feature type="region of interest" description="Disordered" evidence="6">
    <location>
        <begin position="79"/>
        <end position="107"/>
    </location>
</feature>
<evidence type="ECO:0000256" key="4">
    <source>
        <dbReference type="ARBA" id="ARBA00022833"/>
    </source>
</evidence>
<dbReference type="FunFam" id="4.10.60.10:FF:000091">
    <property type="entry name" value="Zinc finger CCHC-type-containing 9"/>
    <property type="match status" value="1"/>
</dbReference>
<proteinExistence type="predicted"/>
<keyword evidence="2" id="KW-0677">Repeat</keyword>
<evidence type="ECO:0000256" key="2">
    <source>
        <dbReference type="ARBA" id="ARBA00022737"/>
    </source>
</evidence>
<name>A0A9X0D2W8_9CNID</name>
<evidence type="ECO:0000256" key="3">
    <source>
        <dbReference type="ARBA" id="ARBA00022771"/>
    </source>
</evidence>
<dbReference type="EMBL" id="MU825881">
    <property type="protein sequence ID" value="KAJ7385242.1"/>
    <property type="molecule type" value="Genomic_DNA"/>
</dbReference>
<dbReference type="GO" id="GO:0003676">
    <property type="term" value="F:nucleic acid binding"/>
    <property type="evidence" value="ECO:0007669"/>
    <property type="project" value="InterPro"/>
</dbReference>
<evidence type="ECO:0000256" key="1">
    <source>
        <dbReference type="ARBA" id="ARBA00022723"/>
    </source>
</evidence>
<dbReference type="Gene3D" id="4.10.60.10">
    <property type="entry name" value="Zinc finger, CCHC-type"/>
    <property type="match status" value="1"/>
</dbReference>
<keyword evidence="3 5" id="KW-0863">Zinc-finger</keyword>
<dbReference type="SUPFAM" id="SSF57756">
    <property type="entry name" value="Retrovirus zinc finger-like domains"/>
    <property type="match status" value="1"/>
</dbReference>
<keyword evidence="1" id="KW-0479">Metal-binding</keyword>
<feature type="domain" description="CCHC-type" evidence="7">
    <location>
        <begin position="13"/>
        <end position="29"/>
    </location>
</feature>
<comment type="caution">
    <text evidence="8">The sequence shown here is derived from an EMBL/GenBank/DDBJ whole genome shotgun (WGS) entry which is preliminary data.</text>
</comment>
<dbReference type="PANTHER" id="PTHR46242:SF1">
    <property type="entry name" value="ZINC FINGER CCHC DOMAIN-CONTAINING PROTEIN 9"/>
    <property type="match status" value="1"/>
</dbReference>
<dbReference type="Proteomes" id="UP001163046">
    <property type="component" value="Unassembled WGS sequence"/>
</dbReference>
<dbReference type="InterPro" id="IPR042246">
    <property type="entry name" value="ZCCHC9"/>
</dbReference>
<evidence type="ECO:0000259" key="7">
    <source>
        <dbReference type="PROSITE" id="PS50158"/>
    </source>
</evidence>
<dbReference type="InterPro" id="IPR036875">
    <property type="entry name" value="Znf_CCHC_sf"/>
</dbReference>
<dbReference type="InterPro" id="IPR001878">
    <property type="entry name" value="Znf_CCHC"/>
</dbReference>
<evidence type="ECO:0000313" key="9">
    <source>
        <dbReference type="Proteomes" id="UP001163046"/>
    </source>
</evidence>